<organism evidence="10 11">
    <name type="scientific">Cylicocyclus nassatus</name>
    <name type="common">Nematode worm</name>
    <dbReference type="NCBI Taxonomy" id="53992"/>
    <lineage>
        <taxon>Eukaryota</taxon>
        <taxon>Metazoa</taxon>
        <taxon>Ecdysozoa</taxon>
        <taxon>Nematoda</taxon>
        <taxon>Chromadorea</taxon>
        <taxon>Rhabditida</taxon>
        <taxon>Rhabditina</taxon>
        <taxon>Rhabditomorpha</taxon>
        <taxon>Strongyloidea</taxon>
        <taxon>Strongylidae</taxon>
        <taxon>Cylicocyclus</taxon>
    </lineage>
</organism>
<dbReference type="GO" id="GO:0005737">
    <property type="term" value="C:cytoplasm"/>
    <property type="evidence" value="ECO:0007669"/>
    <property type="project" value="UniProtKB-SubCell"/>
</dbReference>
<feature type="compositionally biased region" description="Basic and acidic residues" evidence="8">
    <location>
        <begin position="106"/>
        <end position="115"/>
    </location>
</feature>
<proteinExistence type="inferred from homology"/>
<dbReference type="GO" id="GO:0006511">
    <property type="term" value="P:ubiquitin-dependent protein catabolic process"/>
    <property type="evidence" value="ECO:0007669"/>
    <property type="project" value="TreeGrafter"/>
</dbReference>
<evidence type="ECO:0000313" key="11">
    <source>
        <dbReference type="Proteomes" id="UP001176961"/>
    </source>
</evidence>
<name>A0AA36H1E7_CYLNA</name>
<evidence type="ECO:0000313" key="10">
    <source>
        <dbReference type="EMBL" id="CAJ0601962.1"/>
    </source>
</evidence>
<dbReference type="InterPro" id="IPR050756">
    <property type="entry name" value="CSN3"/>
</dbReference>
<keyword evidence="7" id="KW-0539">Nucleus</keyword>
<evidence type="ECO:0000256" key="3">
    <source>
        <dbReference type="ARBA" id="ARBA00007084"/>
    </source>
</evidence>
<keyword evidence="5" id="KW-0963">Cytoplasm</keyword>
<evidence type="ECO:0000256" key="5">
    <source>
        <dbReference type="ARBA" id="ARBA00022490"/>
    </source>
</evidence>
<comment type="similarity">
    <text evidence="3">Belongs to the CSN3 family.</text>
</comment>
<dbReference type="GO" id="GO:0008180">
    <property type="term" value="C:COP9 signalosome"/>
    <property type="evidence" value="ECO:0007669"/>
    <property type="project" value="UniProtKB-KW"/>
</dbReference>
<dbReference type="InterPro" id="IPR000717">
    <property type="entry name" value="PCI_dom"/>
</dbReference>
<evidence type="ECO:0000256" key="7">
    <source>
        <dbReference type="ARBA" id="ARBA00023242"/>
    </source>
</evidence>
<feature type="compositionally biased region" description="Basic and acidic residues" evidence="8">
    <location>
        <begin position="86"/>
        <end position="97"/>
    </location>
</feature>
<reference evidence="10" key="1">
    <citation type="submission" date="2023-07" db="EMBL/GenBank/DDBJ databases">
        <authorList>
            <consortium name="CYATHOMIX"/>
        </authorList>
    </citation>
    <scope>NUCLEOTIDE SEQUENCE</scope>
    <source>
        <strain evidence="10">N/A</strain>
    </source>
</reference>
<dbReference type="SMART" id="SM00088">
    <property type="entry name" value="PINT"/>
    <property type="match status" value="1"/>
</dbReference>
<evidence type="ECO:0000256" key="4">
    <source>
        <dbReference type="ARBA" id="ARBA00014878"/>
    </source>
</evidence>
<dbReference type="AlphaFoldDB" id="A0AA36H1E7"/>
<dbReference type="PANTHER" id="PTHR10758:SF1">
    <property type="entry name" value="COP9 SIGNALOSOME COMPLEX SUBUNIT 3"/>
    <property type="match status" value="1"/>
</dbReference>
<evidence type="ECO:0000259" key="9">
    <source>
        <dbReference type="SMART" id="SM00088"/>
    </source>
</evidence>
<gene>
    <name evidence="10" type="ORF">CYNAS_LOCUS13945</name>
</gene>
<keyword evidence="6" id="KW-0736">Signalosome</keyword>
<dbReference type="Pfam" id="PF01399">
    <property type="entry name" value="PCI"/>
    <property type="match status" value="1"/>
</dbReference>
<evidence type="ECO:0000256" key="2">
    <source>
        <dbReference type="ARBA" id="ARBA00004496"/>
    </source>
</evidence>
<protein>
    <recommendedName>
        <fullName evidence="4">COP9 signalosome complex subunit 3</fullName>
    </recommendedName>
</protein>
<evidence type="ECO:0000256" key="6">
    <source>
        <dbReference type="ARBA" id="ARBA00022790"/>
    </source>
</evidence>
<comment type="subcellular location">
    <subcellularLocation>
        <location evidence="2">Cytoplasm</location>
    </subcellularLocation>
    <subcellularLocation>
        <location evidence="1">Nucleus</location>
    </subcellularLocation>
</comment>
<accession>A0AA36H1E7</accession>
<evidence type="ECO:0000256" key="8">
    <source>
        <dbReference type="SAM" id="MobiDB-lite"/>
    </source>
</evidence>
<evidence type="ECO:0000256" key="1">
    <source>
        <dbReference type="ARBA" id="ARBA00004123"/>
    </source>
</evidence>
<dbReference type="Pfam" id="PF13270">
    <property type="entry name" value="CCDC28"/>
    <property type="match status" value="1"/>
</dbReference>
<dbReference type="Pfam" id="PF22788">
    <property type="entry name" value="COP9_hel_rpt"/>
    <property type="match status" value="1"/>
</dbReference>
<dbReference type="PANTHER" id="PTHR10758">
    <property type="entry name" value="26S PROTEASOME NON-ATPASE REGULATORY SUBUNIT 3/COP9 SIGNALOSOME COMPLEX SUBUNIT 3"/>
    <property type="match status" value="1"/>
</dbReference>
<feature type="domain" description="PCI" evidence="9">
    <location>
        <begin position="542"/>
        <end position="625"/>
    </location>
</feature>
<dbReference type="InterPro" id="IPR055089">
    <property type="entry name" value="COP9_N"/>
</dbReference>
<comment type="caution">
    <text evidence="10">The sequence shown here is derived from an EMBL/GenBank/DDBJ whole genome shotgun (WGS) entry which is preliminary data.</text>
</comment>
<dbReference type="Proteomes" id="UP001176961">
    <property type="component" value="Unassembled WGS sequence"/>
</dbReference>
<dbReference type="EMBL" id="CATQJL010000305">
    <property type="protein sequence ID" value="CAJ0601962.1"/>
    <property type="molecule type" value="Genomic_DNA"/>
</dbReference>
<feature type="compositionally biased region" description="Basic and acidic residues" evidence="8">
    <location>
        <begin position="52"/>
        <end position="74"/>
    </location>
</feature>
<sequence length="678" mass="76474">MSRETSKSPGSETRAFVPEDGNVGSVDGHRLSFSTPMTASIPPIEIEIEENEREKDKKWSRKSIEEHKPKRKETATTFSNFLHRFTRSEDKKDDKQKNAINEEDQLERPDKLQVPEAEEKWFEMKTIDGGYRTALDTGNEAGAPIYEWKADSLEETLLTEFRPEHKELLRVEHSDPDLDDLERSMLNLLEEFRSGKMRALTDEQMESMRAMKKEHEDVTNLHLALYNLDKTEGAPEKVAELARKYKDVFEKKPGEIEHFLSNCNPKIGSAAMMAALKALYDSSIQKNNEQGADRAVEFLKHLIDSGNLVAEHLKLVPDIVFPFARNAVTYCFRKKNEPQIGLDLAVAAMRLLVDPNECVVSSLHSALFAVCLRLNNVEAALPYIYRNVTALVNENPATTSDSATEPVSHVRKQRGVAAQTPIYFESKYMVLYLYYGALLLMRRNELRRAISLLESAILVPGSATSVAQLDALKKFHLASLLYSGKVIMPVGRSSALTRAWKLVGDPYTALATAVQSTGDKAGAVEKVLNEHRKIFNEDGSVGLINRIIKELREKAVMSVAKSFSSIPLSDLAARAHLDNDSAVEIMETLFKQGKLLAEISISEGIVRLEVVPEKIRNSDVVAKFERLNVLRQEMERMDAIAQLHPALLQRLAARWNIRNLTSGVYIVFFCRFRLSQQE</sequence>
<keyword evidence="11" id="KW-1185">Reference proteome</keyword>
<feature type="region of interest" description="Disordered" evidence="8">
    <location>
        <begin position="1"/>
        <end position="115"/>
    </location>
</feature>
<dbReference type="InterPro" id="IPR025271">
    <property type="entry name" value="CCDC28"/>
</dbReference>